<sequence length="69" mass="7567">MTATKQFSILLLVVWSWASVCNHIFVSTISQIRSGRASSENLCRSNDPLNMSSVGLLPVNISSSNMPRL</sequence>
<feature type="signal peptide" evidence="1">
    <location>
        <begin position="1"/>
        <end position="18"/>
    </location>
</feature>
<evidence type="ECO:0000313" key="2">
    <source>
        <dbReference type="EMBL" id="KAG2586955.1"/>
    </source>
</evidence>
<reference evidence="2" key="1">
    <citation type="submission" date="2020-05" db="EMBL/GenBank/DDBJ databases">
        <title>WGS assembly of Panicum virgatum.</title>
        <authorList>
            <person name="Lovell J.T."/>
            <person name="Jenkins J."/>
            <person name="Shu S."/>
            <person name="Juenger T.E."/>
            <person name="Schmutz J."/>
        </authorList>
    </citation>
    <scope>NUCLEOTIDE SEQUENCE</scope>
    <source>
        <strain evidence="2">AP13</strain>
    </source>
</reference>
<organism evidence="2 3">
    <name type="scientific">Panicum virgatum</name>
    <name type="common">Blackwell switchgrass</name>
    <dbReference type="NCBI Taxonomy" id="38727"/>
    <lineage>
        <taxon>Eukaryota</taxon>
        <taxon>Viridiplantae</taxon>
        <taxon>Streptophyta</taxon>
        <taxon>Embryophyta</taxon>
        <taxon>Tracheophyta</taxon>
        <taxon>Spermatophyta</taxon>
        <taxon>Magnoliopsida</taxon>
        <taxon>Liliopsida</taxon>
        <taxon>Poales</taxon>
        <taxon>Poaceae</taxon>
        <taxon>PACMAD clade</taxon>
        <taxon>Panicoideae</taxon>
        <taxon>Panicodae</taxon>
        <taxon>Paniceae</taxon>
        <taxon>Panicinae</taxon>
        <taxon>Panicum</taxon>
        <taxon>Panicum sect. Hiantes</taxon>
    </lineage>
</organism>
<evidence type="ECO:0000256" key="1">
    <source>
        <dbReference type="SAM" id="SignalP"/>
    </source>
</evidence>
<keyword evidence="1" id="KW-0732">Signal</keyword>
<evidence type="ECO:0008006" key="4">
    <source>
        <dbReference type="Google" id="ProtNLM"/>
    </source>
</evidence>
<dbReference type="AlphaFoldDB" id="A0A8T0RP51"/>
<evidence type="ECO:0000313" key="3">
    <source>
        <dbReference type="Proteomes" id="UP000823388"/>
    </source>
</evidence>
<protein>
    <recommendedName>
        <fullName evidence="4">Secreted protein</fullName>
    </recommendedName>
</protein>
<name>A0A8T0RP51_PANVG</name>
<keyword evidence="3" id="KW-1185">Reference proteome</keyword>
<gene>
    <name evidence="2" type="ORF">PVAP13_5NG120681</name>
</gene>
<accession>A0A8T0RP51</accession>
<proteinExistence type="predicted"/>
<dbReference type="Proteomes" id="UP000823388">
    <property type="component" value="Chromosome 5N"/>
</dbReference>
<feature type="chain" id="PRO_5035757930" description="Secreted protein" evidence="1">
    <location>
        <begin position="19"/>
        <end position="69"/>
    </location>
</feature>
<dbReference type="EMBL" id="CM029046">
    <property type="protein sequence ID" value="KAG2586955.1"/>
    <property type="molecule type" value="Genomic_DNA"/>
</dbReference>
<comment type="caution">
    <text evidence="2">The sequence shown here is derived from an EMBL/GenBank/DDBJ whole genome shotgun (WGS) entry which is preliminary data.</text>
</comment>